<keyword evidence="1" id="KW-0812">Transmembrane</keyword>
<accession>W4VP34</accession>
<keyword evidence="3" id="KW-1185">Reference proteome</keyword>
<dbReference type="EMBL" id="BAVS01000034">
    <property type="protein sequence ID" value="GAE94916.1"/>
    <property type="molecule type" value="Genomic_DNA"/>
</dbReference>
<reference evidence="2 3" key="1">
    <citation type="journal article" date="2014" name="Genome Announc.">
        <title>Draft Genome Sequence of the Boron-Tolerant and Moderately Halotolerant Bacterium Gracilibacillus boraciitolerans JCM 21714T.</title>
        <authorList>
            <person name="Ahmed I."/>
            <person name="Oshima K."/>
            <person name="Suda W."/>
            <person name="Kitamura K."/>
            <person name="Iida T."/>
            <person name="Ohmori Y."/>
            <person name="Fujiwara T."/>
            <person name="Hattori M."/>
            <person name="Ohkuma M."/>
        </authorList>
    </citation>
    <scope>NUCLEOTIDE SEQUENCE [LARGE SCALE GENOMIC DNA]</scope>
    <source>
        <strain evidence="2 3">JCM 21714</strain>
    </source>
</reference>
<dbReference type="STRING" id="1298598.JCM21714_4116"/>
<gene>
    <name evidence="2" type="ORF">JCM21714_4116</name>
</gene>
<dbReference type="AlphaFoldDB" id="W4VP34"/>
<proteinExistence type="predicted"/>
<comment type="caution">
    <text evidence="2">The sequence shown here is derived from an EMBL/GenBank/DDBJ whole genome shotgun (WGS) entry which is preliminary data.</text>
</comment>
<evidence type="ECO:0000313" key="2">
    <source>
        <dbReference type="EMBL" id="GAE94916.1"/>
    </source>
</evidence>
<feature type="transmembrane region" description="Helical" evidence="1">
    <location>
        <begin position="25"/>
        <end position="47"/>
    </location>
</feature>
<protein>
    <submittedName>
        <fullName evidence="2">Uncharacterized protein</fullName>
    </submittedName>
</protein>
<sequence length="53" mass="5939">MLLLIPMLLLGWVLNNFISFNPVSMVVGLVLILLFGVVISLFLPYLVKYSSDI</sequence>
<dbReference type="Proteomes" id="UP000019102">
    <property type="component" value="Unassembled WGS sequence"/>
</dbReference>
<keyword evidence="1" id="KW-0472">Membrane</keyword>
<name>W4VP34_9BACI</name>
<evidence type="ECO:0000256" key="1">
    <source>
        <dbReference type="SAM" id="Phobius"/>
    </source>
</evidence>
<organism evidence="2 3">
    <name type="scientific">Gracilibacillus boraciitolerans JCM 21714</name>
    <dbReference type="NCBI Taxonomy" id="1298598"/>
    <lineage>
        <taxon>Bacteria</taxon>
        <taxon>Bacillati</taxon>
        <taxon>Bacillota</taxon>
        <taxon>Bacilli</taxon>
        <taxon>Bacillales</taxon>
        <taxon>Bacillaceae</taxon>
        <taxon>Gracilibacillus</taxon>
    </lineage>
</organism>
<evidence type="ECO:0000313" key="3">
    <source>
        <dbReference type="Proteomes" id="UP000019102"/>
    </source>
</evidence>
<keyword evidence="1" id="KW-1133">Transmembrane helix</keyword>